<feature type="domain" description="Type I restriction modification DNA specificity" evidence="4">
    <location>
        <begin position="14"/>
        <end position="186"/>
    </location>
</feature>
<dbReference type="PANTHER" id="PTHR30408">
    <property type="entry name" value="TYPE-1 RESTRICTION ENZYME ECOKI SPECIFICITY PROTEIN"/>
    <property type="match status" value="1"/>
</dbReference>
<dbReference type="RefSeq" id="WP_343841570.1">
    <property type="nucleotide sequence ID" value="NZ_BAAADO010000005.1"/>
</dbReference>
<gene>
    <name evidence="5" type="ORF">GCM10008986_24690</name>
</gene>
<evidence type="ECO:0000256" key="2">
    <source>
        <dbReference type="ARBA" id="ARBA00022747"/>
    </source>
</evidence>
<dbReference type="GO" id="GO:0004519">
    <property type="term" value="F:endonuclease activity"/>
    <property type="evidence" value="ECO:0007669"/>
    <property type="project" value="UniProtKB-KW"/>
</dbReference>
<evidence type="ECO:0000313" key="6">
    <source>
        <dbReference type="Proteomes" id="UP001500880"/>
    </source>
</evidence>
<dbReference type="InterPro" id="IPR000055">
    <property type="entry name" value="Restrct_endonuc_typeI_TRD"/>
</dbReference>
<proteinExistence type="inferred from homology"/>
<evidence type="ECO:0000256" key="1">
    <source>
        <dbReference type="ARBA" id="ARBA00010923"/>
    </source>
</evidence>
<reference evidence="6" key="1">
    <citation type="journal article" date="2019" name="Int. J. Syst. Evol. Microbiol.">
        <title>The Global Catalogue of Microorganisms (GCM) 10K type strain sequencing project: providing services to taxonomists for standard genome sequencing and annotation.</title>
        <authorList>
            <consortium name="The Broad Institute Genomics Platform"/>
            <consortium name="The Broad Institute Genome Sequencing Center for Infectious Disease"/>
            <person name="Wu L."/>
            <person name="Ma J."/>
        </authorList>
    </citation>
    <scope>NUCLEOTIDE SEQUENCE [LARGE SCALE GENOMIC DNA]</scope>
    <source>
        <strain evidence="6">JCM 12389</strain>
    </source>
</reference>
<dbReference type="Gene3D" id="1.10.287.1120">
    <property type="entry name" value="Bipartite methylase S protein"/>
    <property type="match status" value="1"/>
</dbReference>
<dbReference type="PANTHER" id="PTHR30408:SF12">
    <property type="entry name" value="TYPE I RESTRICTION ENZYME MJAVIII SPECIFICITY SUBUNIT"/>
    <property type="match status" value="1"/>
</dbReference>
<comment type="similarity">
    <text evidence="1">Belongs to the type-I restriction system S methylase family.</text>
</comment>
<sequence length="412" mass="47196">MVQEFQKTGIGKIPSDWRIETLSSIAEVNPESLSPKTPENEIIEYIDIESIKEGKIKGTKILAFKEAPSRARRIVRKNDVIVSTVRPYLKAFTLVEDSRENLICSTGFAVLRPKKGISARFIYHYTFSNKFLSQLLRKMVGSNYPAVNNTDVSNALIPIPSFREQQKIAEILTTVNEQIEQTDQLITKTKELQKGLMQKLLFKGIGHSEFKETVVGNIPNEWRLVTFKDISTISQGLQVAITDRYKEPGHNRYFYITIQYLNDKNNKENTYFIENPRESVLCNKDDILMTRTGNTGVVISNVEGAFHNNFFKVDYDKKLINKDFLVYYLKSNIIQNIIKRLAGTTTIPDLKHGDFYNIPVVLPELDEQKNIASILSSTDKQIKQYSVNKQKFIDLKKGLMQKLLSGKIRVKV</sequence>
<dbReference type="EMBL" id="BAAADO010000005">
    <property type="protein sequence ID" value="GAA0496812.1"/>
    <property type="molecule type" value="Genomic_DNA"/>
</dbReference>
<comment type="caution">
    <text evidence="5">The sequence shown here is derived from an EMBL/GenBank/DDBJ whole genome shotgun (WGS) entry which is preliminary data.</text>
</comment>
<evidence type="ECO:0000313" key="5">
    <source>
        <dbReference type="EMBL" id="GAA0496812.1"/>
    </source>
</evidence>
<dbReference type="Gene3D" id="3.90.220.20">
    <property type="entry name" value="DNA methylase specificity domains"/>
    <property type="match status" value="2"/>
</dbReference>
<keyword evidence="5" id="KW-0540">Nuclease</keyword>
<dbReference type="InterPro" id="IPR052021">
    <property type="entry name" value="Type-I_RS_S_subunit"/>
</dbReference>
<keyword evidence="3" id="KW-0238">DNA-binding</keyword>
<dbReference type="SUPFAM" id="SSF116734">
    <property type="entry name" value="DNA methylase specificity domain"/>
    <property type="match status" value="2"/>
</dbReference>
<organism evidence="5 6">
    <name type="scientific">Salinibacillus aidingensis</name>
    <dbReference type="NCBI Taxonomy" id="237684"/>
    <lineage>
        <taxon>Bacteria</taxon>
        <taxon>Bacillati</taxon>
        <taxon>Bacillota</taxon>
        <taxon>Bacilli</taxon>
        <taxon>Bacillales</taxon>
        <taxon>Bacillaceae</taxon>
        <taxon>Salinibacillus</taxon>
    </lineage>
</organism>
<name>A0ABP3LAQ5_9BACI</name>
<dbReference type="Proteomes" id="UP001500880">
    <property type="component" value="Unassembled WGS sequence"/>
</dbReference>
<dbReference type="InterPro" id="IPR044946">
    <property type="entry name" value="Restrct_endonuc_typeI_TRD_sf"/>
</dbReference>
<keyword evidence="5" id="KW-0255">Endonuclease</keyword>
<feature type="domain" description="Type I restriction modification DNA specificity" evidence="4">
    <location>
        <begin position="219"/>
        <end position="383"/>
    </location>
</feature>
<evidence type="ECO:0000256" key="3">
    <source>
        <dbReference type="ARBA" id="ARBA00023125"/>
    </source>
</evidence>
<keyword evidence="5" id="KW-0378">Hydrolase</keyword>
<keyword evidence="6" id="KW-1185">Reference proteome</keyword>
<keyword evidence="2" id="KW-0680">Restriction system</keyword>
<accession>A0ABP3LAQ5</accession>
<dbReference type="Pfam" id="PF01420">
    <property type="entry name" value="Methylase_S"/>
    <property type="match status" value="2"/>
</dbReference>
<protein>
    <submittedName>
        <fullName evidence="5">Restriction endonuclease subunit S</fullName>
    </submittedName>
</protein>
<dbReference type="CDD" id="cd17263">
    <property type="entry name" value="RMtype1_S_AbaB8300I-TRD1-CR1_like"/>
    <property type="match status" value="1"/>
</dbReference>
<evidence type="ECO:0000259" key="4">
    <source>
        <dbReference type="Pfam" id="PF01420"/>
    </source>
</evidence>